<dbReference type="Proteomes" id="UP000075243">
    <property type="component" value="Chromosome 6"/>
</dbReference>
<sequence length="52" mass="5849">ALKLLHSVKCFRGDETPVFQRDCAICMEEFKSGELIQPLGACVHEFHSPCIN</sequence>
<reference evidence="2 3" key="1">
    <citation type="journal article" date="2012" name="Nat. Biotechnol.">
        <title>Draft genome sequence of pigeonpea (Cajanus cajan), an orphan legume crop of resource-poor farmers.</title>
        <authorList>
            <person name="Varshney R.K."/>
            <person name="Chen W."/>
            <person name="Li Y."/>
            <person name="Bharti A.K."/>
            <person name="Saxena R.K."/>
            <person name="Schlueter J.A."/>
            <person name="Donoghue M.T."/>
            <person name="Azam S."/>
            <person name="Fan G."/>
            <person name="Whaley A.M."/>
            <person name="Farmer A.D."/>
            <person name="Sheridan J."/>
            <person name="Iwata A."/>
            <person name="Tuteja R."/>
            <person name="Penmetsa R.V."/>
            <person name="Wu W."/>
            <person name="Upadhyaya H.D."/>
            <person name="Yang S.P."/>
            <person name="Shah T."/>
            <person name="Saxena K.B."/>
            <person name="Michael T."/>
            <person name="McCombie W.R."/>
            <person name="Yang B."/>
            <person name="Zhang G."/>
            <person name="Yang H."/>
            <person name="Wang J."/>
            <person name="Spillane C."/>
            <person name="Cook D.R."/>
            <person name="May G.D."/>
            <person name="Xu X."/>
            <person name="Jackson S.A."/>
        </authorList>
    </citation>
    <scope>NUCLEOTIDE SEQUENCE [LARGE SCALE GENOMIC DNA]</scope>
    <source>
        <strain evidence="3">cv. Asha</strain>
    </source>
</reference>
<dbReference type="AlphaFoldDB" id="A0A151TJ36"/>
<organism evidence="2 3">
    <name type="scientific">Cajanus cajan</name>
    <name type="common">Pigeon pea</name>
    <name type="synonym">Cajanus indicus</name>
    <dbReference type="NCBI Taxonomy" id="3821"/>
    <lineage>
        <taxon>Eukaryota</taxon>
        <taxon>Viridiplantae</taxon>
        <taxon>Streptophyta</taxon>
        <taxon>Embryophyta</taxon>
        <taxon>Tracheophyta</taxon>
        <taxon>Spermatophyta</taxon>
        <taxon>Magnoliopsida</taxon>
        <taxon>eudicotyledons</taxon>
        <taxon>Gunneridae</taxon>
        <taxon>Pentapetalae</taxon>
        <taxon>rosids</taxon>
        <taxon>fabids</taxon>
        <taxon>Fabales</taxon>
        <taxon>Fabaceae</taxon>
        <taxon>Papilionoideae</taxon>
        <taxon>50 kb inversion clade</taxon>
        <taxon>NPAAA clade</taxon>
        <taxon>indigoferoid/millettioid clade</taxon>
        <taxon>Phaseoleae</taxon>
        <taxon>Cajanus</taxon>
    </lineage>
</organism>
<dbReference type="Pfam" id="PF17123">
    <property type="entry name" value="zf-RING_11"/>
    <property type="match status" value="1"/>
</dbReference>
<feature type="domain" description="RING-type" evidence="1">
    <location>
        <begin position="22"/>
        <end position="51"/>
    </location>
</feature>
<evidence type="ECO:0000259" key="1">
    <source>
        <dbReference type="Pfam" id="PF17123"/>
    </source>
</evidence>
<dbReference type="EMBL" id="CM003608">
    <property type="protein sequence ID" value="KYP67074.1"/>
    <property type="molecule type" value="Genomic_DNA"/>
</dbReference>
<dbReference type="InterPro" id="IPR001841">
    <property type="entry name" value="Znf_RING"/>
</dbReference>
<name>A0A151TJ36_CAJCA</name>
<keyword evidence="3" id="KW-1185">Reference proteome</keyword>
<dbReference type="SUPFAM" id="SSF57850">
    <property type="entry name" value="RING/U-box"/>
    <property type="match status" value="1"/>
</dbReference>
<evidence type="ECO:0000313" key="2">
    <source>
        <dbReference type="EMBL" id="KYP67074.1"/>
    </source>
</evidence>
<dbReference type="Gene3D" id="3.30.40.10">
    <property type="entry name" value="Zinc/RING finger domain, C3HC4 (zinc finger)"/>
    <property type="match status" value="1"/>
</dbReference>
<proteinExistence type="predicted"/>
<accession>A0A151TJ36</accession>
<gene>
    <name evidence="2" type="ORF">KK1_013394</name>
</gene>
<dbReference type="Gramene" id="C.cajan_12993.t">
    <property type="protein sequence ID" value="C.cajan_12993.t.cds1"/>
    <property type="gene ID" value="C.cajan_12993"/>
</dbReference>
<dbReference type="InterPro" id="IPR013083">
    <property type="entry name" value="Znf_RING/FYVE/PHD"/>
</dbReference>
<evidence type="ECO:0000313" key="3">
    <source>
        <dbReference type="Proteomes" id="UP000075243"/>
    </source>
</evidence>
<feature type="non-terminal residue" evidence="2">
    <location>
        <position position="1"/>
    </location>
</feature>
<protein>
    <recommendedName>
        <fullName evidence="1">RING-type domain-containing protein</fullName>
    </recommendedName>
</protein>